<evidence type="ECO:0000256" key="16">
    <source>
        <dbReference type="ARBA" id="ARBA00022989"/>
    </source>
</evidence>
<evidence type="ECO:0000256" key="26">
    <source>
        <dbReference type="ARBA" id="ARBA00052708"/>
    </source>
</evidence>
<proteinExistence type="inferred from homology"/>
<evidence type="ECO:0000256" key="6">
    <source>
        <dbReference type="ARBA" id="ARBA00012191"/>
    </source>
</evidence>
<dbReference type="CDD" id="cd03250">
    <property type="entry name" value="ABCC_MRP_domain1"/>
    <property type="match status" value="1"/>
</dbReference>
<gene>
    <name evidence="34" type="primary">ABCC12</name>
</gene>
<comment type="catalytic activity">
    <reaction evidence="25">
        <text>N-acetyl-L-aspartyl-L-glutamyl-L-glutamate(in) + ATP + H2O = N-acetyl-L-aspartyl-L-glutamyl-L-glutamate(out) + ADP + phosphate + H(+)</text>
        <dbReference type="Rhea" id="RHEA:66732"/>
        <dbReference type="ChEBI" id="CHEBI:15377"/>
        <dbReference type="ChEBI" id="CHEBI:15378"/>
        <dbReference type="ChEBI" id="CHEBI:30616"/>
        <dbReference type="ChEBI" id="CHEBI:43474"/>
        <dbReference type="ChEBI" id="CHEBI:76935"/>
        <dbReference type="ChEBI" id="CHEBI:456216"/>
    </reaction>
    <physiologicalReaction direction="left-to-right" evidence="25">
        <dbReference type="Rhea" id="RHEA:66733"/>
    </physiologicalReaction>
</comment>
<evidence type="ECO:0000256" key="14">
    <source>
        <dbReference type="ARBA" id="ARBA00022840"/>
    </source>
</evidence>
<feature type="transmembrane region" description="Helical" evidence="31">
    <location>
        <begin position="266"/>
        <end position="292"/>
    </location>
</feature>
<dbReference type="CDD" id="cd03244">
    <property type="entry name" value="ABCC_MRP_domain2"/>
    <property type="match status" value="1"/>
</dbReference>
<dbReference type="InterPro" id="IPR003439">
    <property type="entry name" value="ABC_transporter-like_ATP-bd"/>
</dbReference>
<dbReference type="InterPro" id="IPR017871">
    <property type="entry name" value="ABC_transporter-like_CS"/>
</dbReference>
<evidence type="ECO:0000256" key="12">
    <source>
        <dbReference type="ARBA" id="ARBA00022741"/>
    </source>
</evidence>
<dbReference type="PANTHER" id="PTHR24223">
    <property type="entry name" value="ATP-BINDING CASSETTE SUB-FAMILY C"/>
    <property type="match status" value="1"/>
</dbReference>
<dbReference type="EMBL" id="AFYH01092476">
    <property type="status" value="NOT_ANNOTATED_CDS"/>
    <property type="molecule type" value="Genomic_DNA"/>
</dbReference>
<dbReference type="InterPro" id="IPR011527">
    <property type="entry name" value="ABC1_TM_dom"/>
</dbReference>
<feature type="compositionally biased region" description="Basic and acidic residues" evidence="30">
    <location>
        <begin position="596"/>
        <end position="620"/>
    </location>
</feature>
<keyword evidence="13" id="KW-0967">Endosome</keyword>
<dbReference type="InterPro" id="IPR027417">
    <property type="entry name" value="P-loop_NTPase"/>
</dbReference>
<protein>
    <recommendedName>
        <fullName evidence="28">ATP-binding cassette sub-family C member 5</fullName>
        <ecNumber evidence="6">7.6.2.2</ecNumber>
    </recommendedName>
    <alternativeName>
        <fullName evidence="29">Multidrug resistance-associated protein 5</fullName>
    </alternativeName>
</protein>
<evidence type="ECO:0000256" key="21">
    <source>
        <dbReference type="ARBA" id="ARBA00034018"/>
    </source>
</evidence>
<comment type="catalytic activity">
    <reaction evidence="23">
        <text>N-acetyl-L-aspartyl-L-glutamate(in) + ATP + H2O = N-acetyl-L-aspartyl-L-glutamate(out) + ADP + phosphate + H(+)</text>
        <dbReference type="Rhea" id="RHEA:66728"/>
        <dbReference type="ChEBI" id="CHEBI:15377"/>
        <dbReference type="ChEBI" id="CHEBI:15378"/>
        <dbReference type="ChEBI" id="CHEBI:30616"/>
        <dbReference type="ChEBI" id="CHEBI:43474"/>
        <dbReference type="ChEBI" id="CHEBI:76931"/>
        <dbReference type="ChEBI" id="CHEBI:456216"/>
    </reaction>
    <physiologicalReaction direction="left-to-right" evidence="23">
        <dbReference type="Rhea" id="RHEA:66729"/>
    </physiologicalReaction>
</comment>
<evidence type="ECO:0000256" key="15">
    <source>
        <dbReference type="ARBA" id="ARBA00022967"/>
    </source>
</evidence>
<dbReference type="PROSITE" id="PS50929">
    <property type="entry name" value="ABC_TM1F"/>
    <property type="match status" value="2"/>
</dbReference>
<dbReference type="EMBL" id="AFYH01092481">
    <property type="status" value="NOT_ANNOTATED_CDS"/>
    <property type="molecule type" value="Genomic_DNA"/>
</dbReference>
<dbReference type="EMBL" id="AFYH01092475">
    <property type="status" value="NOT_ANNOTATED_CDS"/>
    <property type="molecule type" value="Genomic_DNA"/>
</dbReference>
<keyword evidence="15" id="KW-1278">Translocase</keyword>
<dbReference type="STRING" id="7897.ENSLACP00000022774"/>
<dbReference type="PROSITE" id="PS50893">
    <property type="entry name" value="ABC_TRANSPORTER_2"/>
    <property type="match status" value="2"/>
</dbReference>
<keyword evidence="8" id="KW-1003">Cell membrane</keyword>
<dbReference type="HOGENOM" id="CLU_000604_27_1_1"/>
<evidence type="ECO:0000256" key="22">
    <source>
        <dbReference type="ARBA" id="ARBA00050661"/>
    </source>
</evidence>
<comment type="catalytic activity">
    <reaction evidence="22">
        <text>(2S)-2-[5-amino-1-(beta-D-ribosyl)imidazole-4-carboxamido]succinate(in) + ATP + H2O = (2S)-2-[5-amino-1-(beta-D-ribosyl)imidazole-4-carboxamido]succinate(out) + ADP + phosphate + H(+)</text>
        <dbReference type="Rhea" id="RHEA:66752"/>
        <dbReference type="ChEBI" id="CHEBI:15377"/>
        <dbReference type="ChEBI" id="CHEBI:15378"/>
        <dbReference type="ChEBI" id="CHEBI:30616"/>
        <dbReference type="ChEBI" id="CHEBI:43474"/>
        <dbReference type="ChEBI" id="CHEBI:167466"/>
        <dbReference type="ChEBI" id="CHEBI:456216"/>
    </reaction>
    <physiologicalReaction direction="left-to-right" evidence="22">
        <dbReference type="Rhea" id="RHEA:66753"/>
    </physiologicalReaction>
</comment>
<dbReference type="FunFam" id="1.20.1560.10:FF:000015">
    <property type="entry name" value="multidrug resistance-associated protein 5 isoform X1"/>
    <property type="match status" value="1"/>
</dbReference>
<organism evidence="34 35">
    <name type="scientific">Latimeria chalumnae</name>
    <name type="common">Coelacanth</name>
    <dbReference type="NCBI Taxonomy" id="7897"/>
    <lineage>
        <taxon>Eukaryota</taxon>
        <taxon>Metazoa</taxon>
        <taxon>Chordata</taxon>
        <taxon>Craniata</taxon>
        <taxon>Vertebrata</taxon>
        <taxon>Euteleostomi</taxon>
        <taxon>Coelacanthiformes</taxon>
        <taxon>Coelacanthidae</taxon>
        <taxon>Latimeria</taxon>
    </lineage>
</organism>
<accession>M3XJ68</accession>
<name>M3XJ68_LATCH</name>
<dbReference type="SUPFAM" id="SSF90123">
    <property type="entry name" value="ABC transporter transmembrane region"/>
    <property type="match status" value="2"/>
</dbReference>
<evidence type="ECO:0000313" key="35">
    <source>
        <dbReference type="Proteomes" id="UP000008672"/>
    </source>
</evidence>
<dbReference type="EMBL" id="AFYH01092478">
    <property type="status" value="NOT_ANNOTATED_CDS"/>
    <property type="molecule type" value="Genomic_DNA"/>
</dbReference>
<dbReference type="GO" id="GO:0016324">
    <property type="term" value="C:apical plasma membrane"/>
    <property type="evidence" value="ECO:0007669"/>
    <property type="project" value="UniProtKB-SubCell"/>
</dbReference>
<dbReference type="EMBL" id="AFYH01092480">
    <property type="status" value="NOT_ANNOTATED_CDS"/>
    <property type="molecule type" value="Genomic_DNA"/>
</dbReference>
<feature type="transmembrane region" description="Helical" evidence="31">
    <location>
        <begin position="833"/>
        <end position="866"/>
    </location>
</feature>
<evidence type="ECO:0000256" key="28">
    <source>
        <dbReference type="ARBA" id="ARBA00069159"/>
    </source>
</evidence>
<keyword evidence="12" id="KW-0547">Nucleotide-binding</keyword>
<dbReference type="PANTHER" id="PTHR24223:SF10">
    <property type="entry name" value="ATP-BINDING CASSETTE SUB-FAMILY C MEMBER 12"/>
    <property type="match status" value="1"/>
</dbReference>
<evidence type="ECO:0000256" key="13">
    <source>
        <dbReference type="ARBA" id="ARBA00022753"/>
    </source>
</evidence>
<feature type="transmembrane region" description="Helical" evidence="31">
    <location>
        <begin position="747"/>
        <end position="768"/>
    </location>
</feature>
<dbReference type="GO" id="GO:0016887">
    <property type="term" value="F:ATP hydrolysis activity"/>
    <property type="evidence" value="ECO:0007669"/>
    <property type="project" value="InterPro"/>
</dbReference>
<dbReference type="EMBL" id="AFYH01092479">
    <property type="status" value="NOT_ANNOTATED_CDS"/>
    <property type="molecule type" value="Genomic_DNA"/>
</dbReference>
<sequence>MVGKKQKYSFSEQYNATSEGNGSANITRIVNAVLVHTILQYIESQSEDLIYGVGLCIALFITELSKSFFFTLSWAINYRTAIRLKNAVSTLAFEKIVNLKTLTHISMGEVINILSNDGHRLFEASLFCPLAFGIPLLLIACTVYSCVVLGPTALLGVFAYLIFLPVQLLMARLTSKFRRLAIAITDKRVRTMNEVLTCVKLIKMYAWEKSFAKTVKDVRKHERKILEKAGYVQSVNSAITPIVPTLAIILTFVVHTVLKLELNATVAFTVIAIFNAMRFILGSLPFSVKAFAEAKISLMRMKRILSLENPPPYVKQLHNSPYAVVLENATLAWEPPQTKKKESHVSGNMPGKPGNKKEHRHTNSSHNQQQNSQVSSINVDEKLLTLHNINFSLEKGKLLGICGNVGSGKSSLISAVLEQMHLYGGVVAVNGSLAYVSQQAWIFHGTVKENILFGKEYDAQRYNYVIGACGLKPDFQILPYGDNTEVGERGINLSGGQKQRISLARATYADRDLYLLDDPLSAVDAHVGKHIFEECIKKALKGKTVILVTHQLQYLEFCDDIILLDDGEIKEKETHNALMEAKGRYAQLIKNYQMEQDKNPNDDKGEHSGDSNKESKDEKSALGTPLKGMENPAFDMSGEKNEATEQMKEPSQLAPENQLVHKEETQAGSVTCKTYHHYVKAAGGYLMSAFVLLLFTLMIGCSTFSIWWLSYWIEQGHGDNPECYGSGNSTNTTLQNCSMSDNPQLSFYQLVYGMIIVGMILISIVKGYAFTKSTLKASSFLHDIVFYTILQSPMSFFDTTPTGRLMNRFSKDMDELDVRLPFQAENFLQQLLMVLFTIISVAAVFPYLLIAVAIVAVIFVIIFIMCQKTIRELKRMDNISRSPWFSHITSTVQGLSTIHAYTKKEAYIERFKVLSDVNSSHFLLFHCGIRWLSLRIDFLTALISLTVALFTVLSPPSIDPSYKGLALSYAIQLTGLLQLCVRMGTETEARFTSVERIMEYIVGCVSEAPFHIDDVKIPKWWPDRGEISFKNYHMRYRENSPIVLKGLNLHINAKEKIGIVGRTGSGKSSLGVALFRIVEPAAGTIIIDDINVCTIGLQDLRSKLSIIPQDPVLFLGTIRYNLDPFGNYQDDQIWQALERTYLKDLIVQLPKKLDTEVVENGENFSVGERQLLCMARALLRNSKIILLDEATASIDSETDALIQHTIREAFQECTMLTIAHRINTVLECDRIMVMDNGEVVEFDKPNILARREDSAFASLLTTANKKRVQP</sequence>
<evidence type="ECO:0000256" key="25">
    <source>
        <dbReference type="ARBA" id="ARBA00052576"/>
    </source>
</evidence>
<dbReference type="EMBL" id="AFYH01092482">
    <property type="status" value="NOT_ANNOTATED_CDS"/>
    <property type="molecule type" value="Genomic_DNA"/>
</dbReference>
<dbReference type="PROSITE" id="PS00211">
    <property type="entry name" value="ABC_TRANSPORTER_1"/>
    <property type="match status" value="2"/>
</dbReference>
<dbReference type="GO" id="GO:0010008">
    <property type="term" value="C:endosome membrane"/>
    <property type="evidence" value="ECO:0007669"/>
    <property type="project" value="UniProtKB-SubCell"/>
</dbReference>
<keyword evidence="10 31" id="KW-0812">Transmembrane</keyword>
<evidence type="ECO:0000256" key="9">
    <source>
        <dbReference type="ARBA" id="ARBA00022553"/>
    </source>
</evidence>
<keyword evidence="16 31" id="KW-1133">Transmembrane helix</keyword>
<evidence type="ECO:0000256" key="11">
    <source>
        <dbReference type="ARBA" id="ARBA00022737"/>
    </source>
</evidence>
<feature type="domain" description="ABC transporter" evidence="32">
    <location>
        <begin position="369"/>
        <end position="591"/>
    </location>
</feature>
<reference evidence="35" key="1">
    <citation type="submission" date="2011-08" db="EMBL/GenBank/DDBJ databases">
        <title>The draft genome of Latimeria chalumnae.</title>
        <authorList>
            <person name="Di Palma F."/>
            <person name="Alfoldi J."/>
            <person name="Johnson J."/>
            <person name="Berlin A."/>
            <person name="Gnerre S."/>
            <person name="Jaffe D."/>
            <person name="MacCallum I."/>
            <person name="Young S."/>
            <person name="Walker B.J."/>
            <person name="Lander E."/>
            <person name="Lindblad-Toh K."/>
        </authorList>
    </citation>
    <scope>NUCLEOTIDE SEQUENCE [LARGE SCALE GENOMIC DNA]</scope>
    <source>
        <strain evidence="35">Wild caught</strain>
    </source>
</reference>
<comment type="catalytic activity">
    <reaction evidence="26">
        <text>N-acetyl-L-aspartate(in) + ATP + H2O = N-acetyl-L-aspartate(out) + ADP + phosphate + H(+)</text>
        <dbReference type="Rhea" id="RHEA:66744"/>
        <dbReference type="ChEBI" id="CHEBI:15377"/>
        <dbReference type="ChEBI" id="CHEBI:15378"/>
        <dbReference type="ChEBI" id="CHEBI:16953"/>
        <dbReference type="ChEBI" id="CHEBI:30616"/>
        <dbReference type="ChEBI" id="CHEBI:43474"/>
        <dbReference type="ChEBI" id="CHEBI:456216"/>
    </reaction>
    <physiologicalReaction direction="left-to-right" evidence="26">
        <dbReference type="Rhea" id="RHEA:66745"/>
    </physiologicalReaction>
</comment>
<dbReference type="FunFam" id="1.20.1560.10:FF:000012">
    <property type="entry name" value="ATP binding cassette subfamily C member 5"/>
    <property type="match status" value="1"/>
</dbReference>
<comment type="catalytic activity">
    <reaction evidence="27">
        <text>3',5'-cyclic GMP(in) + ATP + H2O = 3',5'-cyclic GMP(out) + ADP + phosphate + H(+)</text>
        <dbReference type="Rhea" id="RHEA:66188"/>
        <dbReference type="ChEBI" id="CHEBI:15377"/>
        <dbReference type="ChEBI" id="CHEBI:15378"/>
        <dbReference type="ChEBI" id="CHEBI:30616"/>
        <dbReference type="ChEBI" id="CHEBI:43474"/>
        <dbReference type="ChEBI" id="CHEBI:57746"/>
        <dbReference type="ChEBI" id="CHEBI:456216"/>
    </reaction>
    <physiologicalReaction direction="left-to-right" evidence="27">
        <dbReference type="Rhea" id="RHEA:66189"/>
    </physiologicalReaction>
</comment>
<dbReference type="FunFam" id="3.40.50.300:FF:000605">
    <property type="entry name" value="multidrug resistance-associated protein 5 isoform X1"/>
    <property type="match status" value="1"/>
</dbReference>
<dbReference type="FunCoup" id="M3XJ68">
    <property type="interactions" value="223"/>
</dbReference>
<feature type="region of interest" description="Disordered" evidence="30">
    <location>
        <begin position="596"/>
        <end position="656"/>
    </location>
</feature>
<keyword evidence="14" id="KW-0067">ATP-binding</keyword>
<dbReference type="Gene3D" id="3.40.50.300">
    <property type="entry name" value="P-loop containing nucleotide triphosphate hydrolases"/>
    <property type="match status" value="2"/>
</dbReference>
<evidence type="ECO:0000256" key="2">
    <source>
        <dbReference type="ARBA" id="ARBA00004463"/>
    </source>
</evidence>
<evidence type="ECO:0000256" key="19">
    <source>
        <dbReference type="ARBA" id="ARBA00023180"/>
    </source>
</evidence>
<evidence type="ECO:0000256" key="4">
    <source>
        <dbReference type="ARBA" id="ARBA00004608"/>
    </source>
</evidence>
<dbReference type="eggNOG" id="KOG0054">
    <property type="taxonomic scope" value="Eukaryota"/>
</dbReference>
<dbReference type="SUPFAM" id="SSF52540">
    <property type="entry name" value="P-loop containing nucleoside triphosphate hydrolases"/>
    <property type="match status" value="2"/>
</dbReference>
<dbReference type="InParanoid" id="M3XJ68"/>
<feature type="transmembrane region" description="Helical" evidence="31">
    <location>
        <begin position="153"/>
        <end position="171"/>
    </location>
</feature>
<dbReference type="GO" id="GO:0005524">
    <property type="term" value="F:ATP binding"/>
    <property type="evidence" value="ECO:0007669"/>
    <property type="project" value="UniProtKB-KW"/>
</dbReference>
<evidence type="ECO:0000256" key="31">
    <source>
        <dbReference type="SAM" id="Phobius"/>
    </source>
</evidence>
<feature type="domain" description="ABC transmembrane type-1" evidence="33">
    <location>
        <begin position="689"/>
        <end position="989"/>
    </location>
</feature>
<dbReference type="Proteomes" id="UP000008672">
    <property type="component" value="Unassembled WGS sequence"/>
</dbReference>
<dbReference type="SMART" id="SM00382">
    <property type="entry name" value="AAA"/>
    <property type="match status" value="2"/>
</dbReference>
<evidence type="ECO:0000256" key="5">
    <source>
        <dbReference type="ARBA" id="ARBA00009726"/>
    </source>
</evidence>
<feature type="transmembrane region" description="Helical" evidence="31">
    <location>
        <begin position="780"/>
        <end position="797"/>
    </location>
</feature>
<dbReference type="CDD" id="cd18592">
    <property type="entry name" value="ABC_6TM_MRP5_8_9_D1"/>
    <property type="match status" value="1"/>
</dbReference>
<dbReference type="Ensembl" id="ENSLACT00000024916.1">
    <property type="protein sequence ID" value="ENSLACP00000022774.1"/>
    <property type="gene ID" value="ENSLACG00000012588.2"/>
</dbReference>
<feature type="domain" description="ABC transporter" evidence="32">
    <location>
        <begin position="1027"/>
        <end position="1261"/>
    </location>
</feature>
<dbReference type="InterPro" id="IPR050173">
    <property type="entry name" value="ABC_transporter_C-like"/>
</dbReference>
<dbReference type="GO" id="GO:1904192">
    <property type="term" value="P:regulation of cholangiocyte apoptotic process"/>
    <property type="evidence" value="ECO:0007669"/>
    <property type="project" value="Ensembl"/>
</dbReference>
<evidence type="ECO:0000256" key="27">
    <source>
        <dbReference type="ARBA" id="ARBA00052963"/>
    </source>
</evidence>
<reference evidence="34" key="2">
    <citation type="submission" date="2025-08" db="UniProtKB">
        <authorList>
            <consortium name="Ensembl"/>
        </authorList>
    </citation>
    <scope>IDENTIFICATION</scope>
</reference>
<dbReference type="InterPro" id="IPR003593">
    <property type="entry name" value="AAA+_ATPase"/>
</dbReference>
<comment type="similarity">
    <text evidence="5">Belongs to the ABC transporter superfamily. ABCC family. Conjugate transporter (TC 3.A.1.208) subfamily.</text>
</comment>
<comment type="catalytic activity">
    <reaction evidence="24">
        <text>3',5'-cyclic AMP(in) + ATP + H2O = 3',5'-cyclic AMP(out) + ADP + phosphate + H(+)</text>
        <dbReference type="Rhea" id="RHEA:66184"/>
        <dbReference type="ChEBI" id="CHEBI:15377"/>
        <dbReference type="ChEBI" id="CHEBI:15378"/>
        <dbReference type="ChEBI" id="CHEBI:30616"/>
        <dbReference type="ChEBI" id="CHEBI:43474"/>
        <dbReference type="ChEBI" id="CHEBI:58165"/>
        <dbReference type="ChEBI" id="CHEBI:456216"/>
    </reaction>
    <physiologicalReaction direction="left-to-right" evidence="24">
        <dbReference type="Rhea" id="RHEA:66185"/>
    </physiologicalReaction>
</comment>
<evidence type="ECO:0000256" key="17">
    <source>
        <dbReference type="ARBA" id="ARBA00023034"/>
    </source>
</evidence>
<keyword evidence="17" id="KW-0333">Golgi apparatus</keyword>
<evidence type="ECO:0000256" key="8">
    <source>
        <dbReference type="ARBA" id="ARBA00022475"/>
    </source>
</evidence>
<evidence type="ECO:0000259" key="33">
    <source>
        <dbReference type="PROSITE" id="PS50929"/>
    </source>
</evidence>
<evidence type="ECO:0000256" key="3">
    <source>
        <dbReference type="ARBA" id="ARBA00004554"/>
    </source>
</evidence>
<evidence type="ECO:0000256" key="30">
    <source>
        <dbReference type="SAM" id="MobiDB-lite"/>
    </source>
</evidence>
<dbReference type="EMBL" id="AFYH01092473">
    <property type="status" value="NOT_ANNOTATED_CDS"/>
    <property type="molecule type" value="Genomic_DNA"/>
</dbReference>
<evidence type="ECO:0000256" key="7">
    <source>
        <dbReference type="ARBA" id="ARBA00022448"/>
    </source>
</evidence>
<comment type="subcellular location">
    <subcellularLocation>
        <location evidence="1">Apical cell membrane</location>
        <topology evidence="1">Multi-pass membrane protein</topology>
    </subcellularLocation>
    <subcellularLocation>
        <location evidence="3">Basolateral cell membrane</location>
        <topology evidence="3">Multi-pass membrane protein</topology>
    </subcellularLocation>
    <subcellularLocation>
        <location evidence="2">Cytoplasmic granule</location>
    </subcellularLocation>
    <subcellularLocation>
        <location evidence="4">Endosome membrane</location>
    </subcellularLocation>
    <subcellularLocation>
        <location evidence="20">Golgi apparatus lumen</location>
    </subcellularLocation>
</comment>
<dbReference type="OMA" id="CPQDWPS"/>
<dbReference type="AlphaFoldDB" id="M3XJ68"/>
<dbReference type="Gene3D" id="1.20.1560.10">
    <property type="entry name" value="ABC transporter type 1, transmembrane domain"/>
    <property type="match status" value="2"/>
</dbReference>
<evidence type="ECO:0000256" key="20">
    <source>
        <dbReference type="ARBA" id="ARBA00023769"/>
    </source>
</evidence>
<dbReference type="EMBL" id="AFYH01092474">
    <property type="status" value="NOT_ANNOTATED_CDS"/>
    <property type="molecule type" value="Genomic_DNA"/>
</dbReference>
<keyword evidence="18 31" id="KW-0472">Membrane</keyword>
<feature type="region of interest" description="Disordered" evidence="30">
    <location>
        <begin position="335"/>
        <end position="375"/>
    </location>
</feature>
<dbReference type="Pfam" id="PF00005">
    <property type="entry name" value="ABC_tran"/>
    <property type="match status" value="2"/>
</dbReference>
<evidence type="ECO:0000313" key="34">
    <source>
        <dbReference type="Ensembl" id="ENSLACP00000022774.1"/>
    </source>
</evidence>
<evidence type="ECO:0000256" key="10">
    <source>
        <dbReference type="ARBA" id="ARBA00022692"/>
    </source>
</evidence>
<feature type="transmembrane region" description="Helical" evidence="31">
    <location>
        <begin position="126"/>
        <end position="147"/>
    </location>
</feature>
<feature type="transmembrane region" description="Helical" evidence="31">
    <location>
        <begin position="685"/>
        <end position="709"/>
    </location>
</feature>
<feature type="transmembrane region" description="Helical" evidence="31">
    <location>
        <begin position="229"/>
        <end position="254"/>
    </location>
</feature>
<evidence type="ECO:0000256" key="29">
    <source>
        <dbReference type="ARBA" id="ARBA00082793"/>
    </source>
</evidence>
<dbReference type="GeneTree" id="ENSGT00940000159578"/>
<feature type="compositionally biased region" description="Low complexity" evidence="30">
    <location>
        <begin position="364"/>
        <end position="375"/>
    </location>
</feature>
<comment type="catalytic activity">
    <reaction evidence="21">
        <text>ATP + H2O + xenobioticSide 1 = ADP + phosphate + xenobioticSide 2.</text>
        <dbReference type="EC" id="7.6.2.2"/>
    </reaction>
</comment>
<feature type="compositionally biased region" description="Basic and acidic residues" evidence="30">
    <location>
        <begin position="637"/>
        <end position="648"/>
    </location>
</feature>
<evidence type="ECO:0000256" key="24">
    <source>
        <dbReference type="ARBA" id="ARBA00051604"/>
    </source>
</evidence>
<dbReference type="CDD" id="cd18599">
    <property type="entry name" value="ABC_6TM_MRP5_8_9_D2"/>
    <property type="match status" value="1"/>
</dbReference>
<evidence type="ECO:0000256" key="18">
    <source>
        <dbReference type="ARBA" id="ARBA00023136"/>
    </source>
</evidence>
<keyword evidence="9" id="KW-0597">Phosphoprotein</keyword>
<dbReference type="GO" id="GO:0016323">
    <property type="term" value="C:basolateral plasma membrane"/>
    <property type="evidence" value="ECO:0007669"/>
    <property type="project" value="UniProtKB-SubCell"/>
</dbReference>
<dbReference type="FunFam" id="3.40.50.300:FF:000074">
    <property type="entry name" value="Multidrug resistance-associated protein 5 isoform 1"/>
    <property type="match status" value="1"/>
</dbReference>
<evidence type="ECO:0000259" key="32">
    <source>
        <dbReference type="PROSITE" id="PS50893"/>
    </source>
</evidence>
<keyword evidence="11" id="KW-0677">Repeat</keyword>
<keyword evidence="35" id="KW-1185">Reference proteome</keyword>
<evidence type="ECO:0000256" key="23">
    <source>
        <dbReference type="ARBA" id="ARBA00050745"/>
    </source>
</evidence>
<dbReference type="GO" id="GO:0008559">
    <property type="term" value="F:ABC-type xenobiotic transporter activity"/>
    <property type="evidence" value="ECO:0007669"/>
    <property type="project" value="UniProtKB-EC"/>
</dbReference>
<keyword evidence="7" id="KW-0813">Transport</keyword>
<dbReference type="GO" id="GO:0005796">
    <property type="term" value="C:Golgi lumen"/>
    <property type="evidence" value="ECO:0007669"/>
    <property type="project" value="UniProtKB-SubCell"/>
</dbReference>
<dbReference type="EC" id="7.6.2.2" evidence="6"/>
<evidence type="ECO:0000256" key="1">
    <source>
        <dbReference type="ARBA" id="ARBA00004424"/>
    </source>
</evidence>
<feature type="domain" description="ABC transmembrane type-1" evidence="33">
    <location>
        <begin position="28"/>
        <end position="293"/>
    </location>
</feature>
<keyword evidence="19" id="KW-0325">Glycoprotein</keyword>
<reference evidence="34" key="3">
    <citation type="submission" date="2025-09" db="UniProtKB">
        <authorList>
            <consortium name="Ensembl"/>
        </authorList>
    </citation>
    <scope>IDENTIFICATION</scope>
</reference>
<dbReference type="InterPro" id="IPR036640">
    <property type="entry name" value="ABC1_TM_sf"/>
</dbReference>
<dbReference type="Pfam" id="PF00664">
    <property type="entry name" value="ABC_membrane"/>
    <property type="match status" value="2"/>
</dbReference>
<dbReference type="EMBL" id="AFYH01092477">
    <property type="status" value="NOT_ANNOTATED_CDS"/>
    <property type="molecule type" value="Genomic_DNA"/>
</dbReference>
<feature type="transmembrane region" description="Helical" evidence="31">
    <location>
        <begin position="938"/>
        <end position="958"/>
    </location>
</feature>